<keyword evidence="2" id="KW-1185">Reference proteome</keyword>
<dbReference type="OrthoDB" id="67788at2"/>
<dbReference type="AlphaFoldDB" id="A0A2T0UC76"/>
<comment type="caution">
    <text evidence="1">The sequence shown here is derived from an EMBL/GenBank/DDBJ whole genome shotgun (WGS) entry which is preliminary data.</text>
</comment>
<sequence length="123" mass="14453">MGIPETLRKYLHKLTRLNRAPTVYGKAPHKPVLLISIIDLFEKGMITANRIFVNTELVATFRENWDLLVNTAHQSDFTQPFYYLQSERVEGEQIWFLQPRIGWNGKKHRALGRTVDLAAWRCW</sequence>
<gene>
    <name evidence="1" type="ORF">B0I27_101466</name>
</gene>
<protein>
    <submittedName>
        <fullName evidence="1">Uncharacterized protein</fullName>
    </submittedName>
</protein>
<dbReference type="RefSeq" id="WP_106290954.1">
    <property type="nucleotide sequence ID" value="NZ_PVTH01000001.1"/>
</dbReference>
<accession>A0A2T0UC76</accession>
<organism evidence="1 2">
    <name type="scientific">Arcticibacter pallidicorallinus</name>
    <dbReference type="NCBI Taxonomy" id="1259464"/>
    <lineage>
        <taxon>Bacteria</taxon>
        <taxon>Pseudomonadati</taxon>
        <taxon>Bacteroidota</taxon>
        <taxon>Sphingobacteriia</taxon>
        <taxon>Sphingobacteriales</taxon>
        <taxon>Sphingobacteriaceae</taxon>
        <taxon>Arcticibacter</taxon>
    </lineage>
</organism>
<evidence type="ECO:0000313" key="1">
    <source>
        <dbReference type="EMBL" id="PRY55494.1"/>
    </source>
</evidence>
<dbReference type="EMBL" id="PVTH01000001">
    <property type="protein sequence ID" value="PRY55494.1"/>
    <property type="molecule type" value="Genomic_DNA"/>
</dbReference>
<dbReference type="Proteomes" id="UP000238034">
    <property type="component" value="Unassembled WGS sequence"/>
</dbReference>
<proteinExistence type="predicted"/>
<name>A0A2T0UC76_9SPHI</name>
<evidence type="ECO:0000313" key="2">
    <source>
        <dbReference type="Proteomes" id="UP000238034"/>
    </source>
</evidence>
<reference evidence="1 2" key="1">
    <citation type="submission" date="2018-03" db="EMBL/GenBank/DDBJ databases">
        <title>Genomic Encyclopedia of Type Strains, Phase III (KMG-III): the genomes of soil and plant-associated and newly described type strains.</title>
        <authorList>
            <person name="Whitman W."/>
        </authorList>
    </citation>
    <scope>NUCLEOTIDE SEQUENCE [LARGE SCALE GENOMIC DNA]</scope>
    <source>
        <strain evidence="1 2">CGMCC 1.9313</strain>
    </source>
</reference>